<keyword evidence="3" id="KW-1185">Reference proteome</keyword>
<name>A0A8S0RQQ6_OLEEU</name>
<reference evidence="2 3" key="1">
    <citation type="submission" date="2019-12" db="EMBL/GenBank/DDBJ databases">
        <authorList>
            <person name="Alioto T."/>
            <person name="Alioto T."/>
            <person name="Gomez Garrido J."/>
        </authorList>
    </citation>
    <scope>NUCLEOTIDE SEQUENCE [LARGE SCALE GENOMIC DNA]</scope>
</reference>
<gene>
    <name evidence="2" type="ORF">OLEA9_A038660</name>
</gene>
<dbReference type="AlphaFoldDB" id="A0A8S0RQQ6"/>
<evidence type="ECO:0000313" key="2">
    <source>
        <dbReference type="EMBL" id="CAA2982214.1"/>
    </source>
</evidence>
<feature type="compositionally biased region" description="Basic and acidic residues" evidence="1">
    <location>
        <begin position="102"/>
        <end position="111"/>
    </location>
</feature>
<comment type="caution">
    <text evidence="2">The sequence shown here is derived from an EMBL/GenBank/DDBJ whole genome shotgun (WGS) entry which is preliminary data.</text>
</comment>
<evidence type="ECO:0000313" key="3">
    <source>
        <dbReference type="Proteomes" id="UP000594638"/>
    </source>
</evidence>
<sequence length="111" mass="13151">MSKNHKKNYCTASQNHGKNLHLRNYPLKNARKNVKKSQEKRLPAQPAMTMLRDVAVRANSDAYSSNRRCDFDRQRSYHQLRWRHTATTMMPLNPHISNGYRPRVEREEKST</sequence>
<dbReference type="Gramene" id="OE9A038660T1">
    <property type="protein sequence ID" value="OE9A038660C1"/>
    <property type="gene ID" value="OE9A038660"/>
</dbReference>
<feature type="region of interest" description="Disordered" evidence="1">
    <location>
        <begin position="1"/>
        <end position="21"/>
    </location>
</feature>
<dbReference type="Proteomes" id="UP000594638">
    <property type="component" value="Unassembled WGS sequence"/>
</dbReference>
<protein>
    <submittedName>
        <fullName evidence="2">Uncharacterized protein</fullName>
    </submittedName>
</protein>
<accession>A0A8S0RQQ6</accession>
<proteinExistence type="predicted"/>
<feature type="region of interest" description="Disordered" evidence="1">
    <location>
        <begin position="89"/>
        <end position="111"/>
    </location>
</feature>
<dbReference type="EMBL" id="CACTIH010003689">
    <property type="protein sequence ID" value="CAA2982214.1"/>
    <property type="molecule type" value="Genomic_DNA"/>
</dbReference>
<evidence type="ECO:0000256" key="1">
    <source>
        <dbReference type="SAM" id="MobiDB-lite"/>
    </source>
</evidence>
<organism evidence="2 3">
    <name type="scientific">Olea europaea subsp. europaea</name>
    <dbReference type="NCBI Taxonomy" id="158383"/>
    <lineage>
        <taxon>Eukaryota</taxon>
        <taxon>Viridiplantae</taxon>
        <taxon>Streptophyta</taxon>
        <taxon>Embryophyta</taxon>
        <taxon>Tracheophyta</taxon>
        <taxon>Spermatophyta</taxon>
        <taxon>Magnoliopsida</taxon>
        <taxon>eudicotyledons</taxon>
        <taxon>Gunneridae</taxon>
        <taxon>Pentapetalae</taxon>
        <taxon>asterids</taxon>
        <taxon>lamiids</taxon>
        <taxon>Lamiales</taxon>
        <taxon>Oleaceae</taxon>
        <taxon>Oleeae</taxon>
        <taxon>Olea</taxon>
    </lineage>
</organism>